<dbReference type="Gene3D" id="3.40.50.10350">
    <property type="entry name" value="Glycerate kinase, domain 1"/>
    <property type="match status" value="1"/>
</dbReference>
<dbReference type="InterPro" id="IPR018197">
    <property type="entry name" value="Glycerate_kinase_RE-like"/>
</dbReference>
<proteinExistence type="inferred from homology"/>
<dbReference type="AlphaFoldDB" id="A0A6G8FGW1"/>
<dbReference type="SUPFAM" id="SSF110738">
    <property type="entry name" value="Glycerate kinase I"/>
    <property type="match status" value="1"/>
</dbReference>
<reference evidence="5 6" key="1">
    <citation type="submission" date="2020-03" db="EMBL/GenBank/DDBJ databases">
        <title>Leucobacter sp. nov., isolated from beetles.</title>
        <authorList>
            <person name="Hyun D.-W."/>
            <person name="Bae J.-W."/>
        </authorList>
    </citation>
    <scope>NUCLEOTIDE SEQUENCE [LARGE SCALE GENOMIC DNA]</scope>
    <source>
        <strain evidence="5 6">HDW9B</strain>
    </source>
</reference>
<dbReference type="GO" id="GO:0031388">
    <property type="term" value="P:organic acid phosphorylation"/>
    <property type="evidence" value="ECO:0007669"/>
    <property type="project" value="UniProtKB-UniRule"/>
</dbReference>
<dbReference type="PANTHER" id="PTHR21599:SF0">
    <property type="entry name" value="GLYCERATE KINASE"/>
    <property type="match status" value="1"/>
</dbReference>
<evidence type="ECO:0000313" key="6">
    <source>
        <dbReference type="Proteomes" id="UP000501387"/>
    </source>
</evidence>
<dbReference type="Proteomes" id="UP000501387">
    <property type="component" value="Chromosome"/>
</dbReference>
<name>A0A6G8FGW1_9MICO</name>
<evidence type="ECO:0000256" key="2">
    <source>
        <dbReference type="ARBA" id="ARBA00022679"/>
    </source>
</evidence>
<dbReference type="KEGG" id="lins:G7067_02340"/>
<dbReference type="InterPro" id="IPR018193">
    <property type="entry name" value="Glyc_kinase_flavodox-like_fold"/>
</dbReference>
<dbReference type="NCBIfam" id="TIGR00045">
    <property type="entry name" value="glycerate kinase"/>
    <property type="match status" value="1"/>
</dbReference>
<dbReference type="PANTHER" id="PTHR21599">
    <property type="entry name" value="GLYCERATE KINASE"/>
    <property type="match status" value="1"/>
</dbReference>
<dbReference type="GO" id="GO:0008887">
    <property type="term" value="F:glycerate kinase activity"/>
    <property type="evidence" value="ECO:0007669"/>
    <property type="project" value="UniProtKB-UniRule"/>
</dbReference>
<dbReference type="PIRSF" id="PIRSF006078">
    <property type="entry name" value="GlxK"/>
    <property type="match status" value="1"/>
</dbReference>
<evidence type="ECO:0000256" key="1">
    <source>
        <dbReference type="ARBA" id="ARBA00006284"/>
    </source>
</evidence>
<dbReference type="InterPro" id="IPR004381">
    <property type="entry name" value="Glycerate_kinase"/>
</dbReference>
<comment type="similarity">
    <text evidence="1 4">Belongs to the glycerate kinase type-1 family.</text>
</comment>
<dbReference type="InterPro" id="IPR036129">
    <property type="entry name" value="Glycerate_kinase_sf"/>
</dbReference>
<keyword evidence="2 4" id="KW-0808">Transferase</keyword>
<gene>
    <name evidence="5" type="ORF">G7067_02340</name>
</gene>
<keyword evidence="6" id="KW-1185">Reference proteome</keyword>
<dbReference type="Gene3D" id="3.90.1510.10">
    <property type="entry name" value="Glycerate kinase, domain 2"/>
    <property type="match status" value="1"/>
</dbReference>
<dbReference type="RefSeq" id="WP_166321665.1">
    <property type="nucleotide sequence ID" value="NZ_CP049934.1"/>
</dbReference>
<dbReference type="Pfam" id="PF02595">
    <property type="entry name" value="Gly_kinase"/>
    <property type="match status" value="1"/>
</dbReference>
<protein>
    <submittedName>
        <fullName evidence="5">Glycerate kinase</fullName>
    </submittedName>
</protein>
<keyword evidence="3 4" id="KW-0418">Kinase</keyword>
<evidence type="ECO:0000313" key="5">
    <source>
        <dbReference type="EMBL" id="QIM15509.1"/>
    </source>
</evidence>
<dbReference type="EMBL" id="CP049934">
    <property type="protein sequence ID" value="QIM15509.1"/>
    <property type="molecule type" value="Genomic_DNA"/>
</dbReference>
<evidence type="ECO:0000256" key="4">
    <source>
        <dbReference type="PIRNR" id="PIRNR006078"/>
    </source>
</evidence>
<accession>A0A6G8FGW1</accession>
<sequence>MTQDVTIVAVAPDSFKGSCTSAEAASALAEGVRLVIGERAAIREIPMADGGEGTLATLVSAWQGEVIEVPTTDALGRPRRGRIGSGLARQQASTSDSAARIAIIETADANGLPAVSDQPLQPLDADSGGVGRLIRAALDTGATEILLCLGGSATSDGGAGMLRELGARLLDNAGVQIRAGARDLTRLARIDLTGIDSRLRAIAIRVACDVDNPLTGPRGAAAVFGPQKGADAAAVERIDAGLARFAEVLAHAAQQDPTVLQALPGLGAAGGLALGLVALFNAELVPGSELVSESIGLRDALAGADLIITGEGRLDAQSFDGKVVSRIRADAEPGTPVIVVAGSLGISAHEAREAGITAAFSIAPGPRSLAELQRECLELLAETAAHATSLFIAARQ</sequence>
<evidence type="ECO:0000256" key="3">
    <source>
        <dbReference type="ARBA" id="ARBA00022777"/>
    </source>
</evidence>
<organism evidence="5 6">
    <name type="scientific">Leucobacter insecticola</name>
    <dbReference type="NCBI Taxonomy" id="2714934"/>
    <lineage>
        <taxon>Bacteria</taxon>
        <taxon>Bacillati</taxon>
        <taxon>Actinomycetota</taxon>
        <taxon>Actinomycetes</taxon>
        <taxon>Micrococcales</taxon>
        <taxon>Microbacteriaceae</taxon>
        <taxon>Leucobacter</taxon>
    </lineage>
</organism>